<dbReference type="NCBIfam" id="TIGR00532">
    <property type="entry name" value="HMG_CoA_R_NAD"/>
    <property type="match status" value="1"/>
</dbReference>
<name>A0A7Y0L5N7_9FIRM</name>
<dbReference type="AlphaFoldDB" id="A0A7Y0L5N7"/>
<organism evidence="4 5">
    <name type="scientific">Sulfobacillus harzensis</name>
    <dbReference type="NCBI Taxonomy" id="2729629"/>
    <lineage>
        <taxon>Bacteria</taxon>
        <taxon>Bacillati</taxon>
        <taxon>Bacillota</taxon>
        <taxon>Clostridia</taxon>
        <taxon>Eubacteriales</taxon>
        <taxon>Clostridiales Family XVII. Incertae Sedis</taxon>
        <taxon>Sulfobacillus</taxon>
    </lineage>
</organism>
<evidence type="ECO:0000256" key="3">
    <source>
        <dbReference type="RuleBase" id="RU361219"/>
    </source>
</evidence>
<sequence>MTSRLPGFYTLPVEERLRLIASLCDLTPDEAHALLPGQGLSLDQADKMIENALGVFVIPFGIATNFLVNGESHFVPMVVEEPSIVASASNTAKIVRKAGGFTATSTGRQMVGQVQVVHCSDWESARQRLLQKKGELLARANEARPTMTARGGGALDLDVKVLNGNGDRGWLPMLVVQVTIDTRDAMGANVIDTMMEAIAPDVEAITGGTVYLRILSNYTDTCLAQAQCTIPAELLGTKTLDGVEVRDRIIAAYAFAELDIYRAVTHNKGIMNGIDAVAVATGNDWRALEAAAHAYAARGGRYRSMTEWEIGEHGELVGRLELPMPVATVGGATSVNPVAKTALKLLNVTHAAQLAEIMVSVGLAQNLAALRALVTEGIQRGHMALHARARQAISSPVKQ</sequence>
<dbReference type="InterPro" id="IPR009023">
    <property type="entry name" value="HMG_CoA_Rdtase_NAD(P)-bd_sf"/>
</dbReference>
<evidence type="ECO:0000313" key="4">
    <source>
        <dbReference type="EMBL" id="NMP23680.1"/>
    </source>
</evidence>
<gene>
    <name evidence="4" type="ORF">HIJ39_15155</name>
</gene>
<dbReference type="CDD" id="cd00644">
    <property type="entry name" value="HMG-CoA_reductase_classII"/>
    <property type="match status" value="1"/>
</dbReference>
<dbReference type="EC" id="1.1.1.88" evidence="3"/>
<accession>A0A7Y0L5N7</accession>
<dbReference type="PANTHER" id="PTHR10572">
    <property type="entry name" value="3-HYDROXY-3-METHYLGLUTARYL-COENZYME A REDUCTASE"/>
    <property type="match status" value="1"/>
</dbReference>
<keyword evidence="2 3" id="KW-0560">Oxidoreductase</keyword>
<keyword evidence="5" id="KW-1185">Reference proteome</keyword>
<dbReference type="PROSITE" id="PS50065">
    <property type="entry name" value="HMG_COA_REDUCTASE_4"/>
    <property type="match status" value="1"/>
</dbReference>
<protein>
    <recommendedName>
        <fullName evidence="3">3-hydroxy-3-methylglutaryl coenzyme A reductase</fullName>
        <shortName evidence="3">HMG-CoA reductase</shortName>
        <ecNumber evidence="3">1.1.1.88</ecNumber>
    </recommendedName>
</protein>
<dbReference type="RefSeq" id="WP_169101171.1">
    <property type="nucleotide sequence ID" value="NZ_JABBVZ010000061.1"/>
</dbReference>
<dbReference type="EMBL" id="JABBVZ010000061">
    <property type="protein sequence ID" value="NMP23680.1"/>
    <property type="molecule type" value="Genomic_DNA"/>
</dbReference>
<comment type="similarity">
    <text evidence="1 3">Belongs to the HMG-CoA reductase family.</text>
</comment>
<dbReference type="InterPro" id="IPR002202">
    <property type="entry name" value="HMG_CoA_Rdtase"/>
</dbReference>
<dbReference type="PANTHER" id="PTHR10572:SF24">
    <property type="entry name" value="3-HYDROXY-3-METHYLGLUTARYL-COENZYME A REDUCTASE"/>
    <property type="match status" value="1"/>
</dbReference>
<dbReference type="Pfam" id="PF00368">
    <property type="entry name" value="HMG-CoA_red"/>
    <property type="match status" value="1"/>
</dbReference>
<dbReference type="UniPathway" id="UPA00257">
    <property type="reaction ID" value="UER00367"/>
</dbReference>
<dbReference type="PROSITE" id="PS01192">
    <property type="entry name" value="HMG_COA_REDUCTASE_3"/>
    <property type="match status" value="1"/>
</dbReference>
<comment type="pathway">
    <text evidence="3">Metabolic intermediate metabolism; (R)-mevalonate degradation; (S)-3-hydroxy-3-methylglutaryl-CoA from (R)-mevalonate: step 1/1.</text>
</comment>
<proteinExistence type="inferred from homology"/>
<dbReference type="Gene3D" id="3.90.770.10">
    <property type="entry name" value="3-hydroxy-3-methylglutaryl-coenzyme A Reductase, Chain A, domain 2"/>
    <property type="match status" value="2"/>
</dbReference>
<comment type="catalytic activity">
    <reaction evidence="3">
        <text>(R)-mevalonate + 2 NAD(+) + CoA = (3S)-3-hydroxy-3-methylglutaryl-CoA + 2 NADH + 2 H(+)</text>
        <dbReference type="Rhea" id="RHEA:14833"/>
        <dbReference type="ChEBI" id="CHEBI:15378"/>
        <dbReference type="ChEBI" id="CHEBI:36464"/>
        <dbReference type="ChEBI" id="CHEBI:43074"/>
        <dbReference type="ChEBI" id="CHEBI:57287"/>
        <dbReference type="ChEBI" id="CHEBI:57540"/>
        <dbReference type="ChEBI" id="CHEBI:57945"/>
        <dbReference type="EC" id="1.1.1.88"/>
    </reaction>
</comment>
<evidence type="ECO:0000256" key="2">
    <source>
        <dbReference type="ARBA" id="ARBA00023002"/>
    </source>
</evidence>
<dbReference type="InterPro" id="IPR009029">
    <property type="entry name" value="HMG_CoA_Rdtase_sub-bd_dom_sf"/>
</dbReference>
<dbReference type="GO" id="GO:0015936">
    <property type="term" value="P:coenzyme A metabolic process"/>
    <property type="evidence" value="ECO:0007669"/>
    <property type="project" value="InterPro"/>
</dbReference>
<dbReference type="InterPro" id="IPR023076">
    <property type="entry name" value="HMG_CoA_Rdtase_CS"/>
</dbReference>
<dbReference type="SUPFAM" id="SSF56542">
    <property type="entry name" value="Substrate-binding domain of HMG-CoA reductase"/>
    <property type="match status" value="1"/>
</dbReference>
<keyword evidence="3" id="KW-0520">NAD</keyword>
<dbReference type="GO" id="GO:0004420">
    <property type="term" value="F:hydroxymethylglutaryl-CoA reductase (NADPH) activity"/>
    <property type="evidence" value="ECO:0007669"/>
    <property type="project" value="InterPro"/>
</dbReference>
<dbReference type="GO" id="GO:0140643">
    <property type="term" value="F:hydroxymethylglutaryl-CoA reductase (NADH) activity"/>
    <property type="evidence" value="ECO:0007669"/>
    <property type="project" value="UniProtKB-EC"/>
</dbReference>
<reference evidence="4 5" key="1">
    <citation type="submission" date="2020-04" db="EMBL/GenBank/DDBJ databases">
        <authorList>
            <person name="Zhang R."/>
            <person name="Schippers A."/>
        </authorList>
    </citation>
    <scope>NUCLEOTIDE SEQUENCE [LARGE SCALE GENOMIC DNA]</scope>
    <source>
        <strain evidence="4 5">DSM 109850</strain>
    </source>
</reference>
<evidence type="ECO:0000313" key="5">
    <source>
        <dbReference type="Proteomes" id="UP000533476"/>
    </source>
</evidence>
<dbReference type="SUPFAM" id="SSF55035">
    <property type="entry name" value="NAD-binding domain of HMG-CoA reductase"/>
    <property type="match status" value="1"/>
</dbReference>
<comment type="caution">
    <text evidence="4">The sequence shown here is derived from an EMBL/GenBank/DDBJ whole genome shotgun (WGS) entry which is preliminary data.</text>
</comment>
<evidence type="ECO:0000256" key="1">
    <source>
        <dbReference type="ARBA" id="ARBA00007661"/>
    </source>
</evidence>
<dbReference type="InterPro" id="IPR023074">
    <property type="entry name" value="HMG_CoA_Rdtase_cat_sf"/>
</dbReference>
<dbReference type="InterPro" id="IPR004553">
    <property type="entry name" value="HMG_CoA_Rdtase_bac-typ"/>
</dbReference>
<dbReference type="Proteomes" id="UP000533476">
    <property type="component" value="Unassembled WGS sequence"/>
</dbReference>